<dbReference type="RefSeq" id="WP_172842444.1">
    <property type="nucleotide sequence ID" value="NZ_LT670817.1"/>
</dbReference>
<gene>
    <name evidence="1" type="ORF">SAMN05443248_0245</name>
</gene>
<name>A0A1M5H019_9BRAD</name>
<dbReference type="Proteomes" id="UP000189796">
    <property type="component" value="Chromosome I"/>
</dbReference>
<evidence type="ECO:0000313" key="1">
    <source>
        <dbReference type="EMBL" id="SHG09032.1"/>
    </source>
</evidence>
<dbReference type="EMBL" id="LT670817">
    <property type="protein sequence ID" value="SHG09032.1"/>
    <property type="molecule type" value="Genomic_DNA"/>
</dbReference>
<sequence>MKGSTIALIGFLILGVAVKEAWNVKSPDTERILKQCAMENITEVQVNECRMRSTMLTRHDERLSQLHERR</sequence>
<reference evidence="1 2" key="1">
    <citation type="submission" date="2016-11" db="EMBL/GenBank/DDBJ databases">
        <authorList>
            <person name="Jaros S."/>
            <person name="Januszkiewicz K."/>
            <person name="Wedrychowicz H."/>
        </authorList>
    </citation>
    <scope>NUCLEOTIDE SEQUENCE [LARGE SCALE GENOMIC DNA]</scope>
    <source>
        <strain evidence="1 2">GAS138</strain>
    </source>
</reference>
<protein>
    <submittedName>
        <fullName evidence="1">Uncharacterized protein</fullName>
    </submittedName>
</protein>
<dbReference type="AlphaFoldDB" id="A0A1M5H019"/>
<organism evidence="1 2">
    <name type="scientific">Bradyrhizobium erythrophlei</name>
    <dbReference type="NCBI Taxonomy" id="1437360"/>
    <lineage>
        <taxon>Bacteria</taxon>
        <taxon>Pseudomonadati</taxon>
        <taxon>Pseudomonadota</taxon>
        <taxon>Alphaproteobacteria</taxon>
        <taxon>Hyphomicrobiales</taxon>
        <taxon>Nitrobacteraceae</taxon>
        <taxon>Bradyrhizobium</taxon>
    </lineage>
</organism>
<proteinExistence type="predicted"/>
<evidence type="ECO:0000313" key="2">
    <source>
        <dbReference type="Proteomes" id="UP000189796"/>
    </source>
</evidence>
<accession>A0A1M5H019</accession>